<comment type="caution">
    <text evidence="1">The sequence shown here is derived from an EMBL/GenBank/DDBJ whole genome shotgun (WGS) entry which is preliminary data.</text>
</comment>
<name>A0A158B009_9BURK</name>
<proteinExistence type="predicted"/>
<dbReference type="AlphaFoldDB" id="A0A158B009"/>
<dbReference type="STRING" id="1777138.AWB77_02269"/>
<accession>A0A158B009</accession>
<organism evidence="1 2">
    <name type="scientific">Caballeronia fortuita</name>
    <dbReference type="NCBI Taxonomy" id="1777138"/>
    <lineage>
        <taxon>Bacteria</taxon>
        <taxon>Pseudomonadati</taxon>
        <taxon>Pseudomonadota</taxon>
        <taxon>Betaproteobacteria</taxon>
        <taxon>Burkholderiales</taxon>
        <taxon>Burkholderiaceae</taxon>
        <taxon>Caballeronia</taxon>
    </lineage>
</organism>
<dbReference type="Proteomes" id="UP000054903">
    <property type="component" value="Unassembled WGS sequence"/>
</dbReference>
<sequence>MDPFERADIVSDQYYDWTTKNVYITYGVIAETARFLETFAAYPPSQKPASFTVDGIRAGVDAEIARNAERAKSFGKKSDD</sequence>
<reference evidence="1" key="1">
    <citation type="submission" date="2016-01" db="EMBL/GenBank/DDBJ databases">
        <authorList>
            <person name="Peeters C."/>
        </authorList>
    </citation>
    <scope>NUCLEOTIDE SEQUENCE</scope>
    <source>
        <strain evidence="1">LMG 29320</strain>
    </source>
</reference>
<protein>
    <submittedName>
        <fullName evidence="1">Uncharacterized protein</fullName>
    </submittedName>
</protein>
<dbReference type="EMBL" id="FCNX02000005">
    <property type="protein sequence ID" value="SAK63414.1"/>
    <property type="molecule type" value="Genomic_DNA"/>
</dbReference>
<gene>
    <name evidence="1" type="ORF">AWB77_02269</name>
</gene>
<evidence type="ECO:0000313" key="1">
    <source>
        <dbReference type="EMBL" id="SAK63414.1"/>
    </source>
</evidence>
<evidence type="ECO:0000313" key="2">
    <source>
        <dbReference type="Proteomes" id="UP000054903"/>
    </source>
</evidence>
<keyword evidence="2" id="KW-1185">Reference proteome</keyword>